<dbReference type="InterPro" id="IPR004046">
    <property type="entry name" value="GST_C"/>
</dbReference>
<dbReference type="STRING" id="4829.A0A163KMN8"/>
<dbReference type="Gene3D" id="3.40.30.10">
    <property type="entry name" value="Glutaredoxin"/>
    <property type="match status" value="1"/>
</dbReference>
<keyword evidence="5" id="KW-1185">Reference proteome</keyword>
<protein>
    <recommendedName>
        <fullName evidence="6">GST N-terminal domain-containing protein</fullName>
    </recommendedName>
</protein>
<feature type="domain" description="GST C-terminal" evidence="3">
    <location>
        <begin position="117"/>
        <end position="241"/>
    </location>
</feature>
<dbReference type="EMBL" id="LT555008">
    <property type="protein sequence ID" value="SAM09313.1"/>
    <property type="molecule type" value="Genomic_DNA"/>
</dbReference>
<dbReference type="SUPFAM" id="SSF52833">
    <property type="entry name" value="Thioredoxin-like"/>
    <property type="match status" value="1"/>
</dbReference>
<dbReference type="Proteomes" id="UP000078561">
    <property type="component" value="Unassembled WGS sequence"/>
</dbReference>
<dbReference type="Gene3D" id="1.20.1050.10">
    <property type="match status" value="1"/>
</dbReference>
<dbReference type="InterPro" id="IPR036249">
    <property type="entry name" value="Thioredoxin-like_sf"/>
</dbReference>
<dbReference type="GO" id="GO:0004364">
    <property type="term" value="F:glutathione transferase activity"/>
    <property type="evidence" value="ECO:0007669"/>
    <property type="project" value="InterPro"/>
</dbReference>
<dbReference type="PROSITE" id="PS50405">
    <property type="entry name" value="GST_CTER"/>
    <property type="match status" value="1"/>
</dbReference>
<dbReference type="InParanoid" id="A0A163KMN8"/>
<dbReference type="PROSITE" id="PS50404">
    <property type="entry name" value="GST_NTER"/>
    <property type="match status" value="1"/>
</dbReference>
<evidence type="ECO:0008006" key="6">
    <source>
        <dbReference type="Google" id="ProtNLM"/>
    </source>
</evidence>
<dbReference type="Pfam" id="PF13409">
    <property type="entry name" value="GST_N_2"/>
    <property type="match status" value="1"/>
</dbReference>
<dbReference type="Pfam" id="PF00043">
    <property type="entry name" value="GST_C"/>
    <property type="match status" value="1"/>
</dbReference>
<dbReference type="AlphaFoldDB" id="A0A163KMN8"/>
<evidence type="ECO:0000313" key="5">
    <source>
        <dbReference type="Proteomes" id="UP000078561"/>
    </source>
</evidence>
<evidence type="ECO:0000256" key="1">
    <source>
        <dbReference type="SAM" id="Phobius"/>
    </source>
</evidence>
<keyword evidence="1" id="KW-0472">Membrane</keyword>
<name>A0A163KMN8_ABSGL</name>
<dbReference type="SUPFAM" id="SSF47616">
    <property type="entry name" value="GST C-terminal domain-like"/>
    <property type="match status" value="1"/>
</dbReference>
<dbReference type="PANTHER" id="PTHR45374:SF1">
    <property type="entry name" value="GLUTATHIONE S-TRANSFERASE TCHQD"/>
    <property type="match status" value="1"/>
</dbReference>
<organism evidence="4">
    <name type="scientific">Absidia glauca</name>
    <name type="common">Pin mould</name>
    <dbReference type="NCBI Taxonomy" id="4829"/>
    <lineage>
        <taxon>Eukaryota</taxon>
        <taxon>Fungi</taxon>
        <taxon>Fungi incertae sedis</taxon>
        <taxon>Mucoromycota</taxon>
        <taxon>Mucoromycotina</taxon>
        <taxon>Mucoromycetes</taxon>
        <taxon>Mucorales</taxon>
        <taxon>Cunninghamellaceae</taxon>
        <taxon>Absidia</taxon>
    </lineage>
</organism>
<dbReference type="InterPro" id="IPR044617">
    <property type="entry name" value="TCHQD"/>
</dbReference>
<reference evidence="4" key="1">
    <citation type="submission" date="2016-04" db="EMBL/GenBank/DDBJ databases">
        <authorList>
            <person name="Evans L.H."/>
            <person name="Alamgir A."/>
            <person name="Owens N."/>
            <person name="Weber N.D."/>
            <person name="Virtaneva K."/>
            <person name="Barbian K."/>
            <person name="Babar A."/>
            <person name="Rosenke K."/>
        </authorList>
    </citation>
    <scope>NUCLEOTIDE SEQUENCE [LARGE SCALE GENOMIC DNA]</scope>
    <source>
        <strain evidence="4">CBS 101.48</strain>
    </source>
</reference>
<proteinExistence type="predicted"/>
<keyword evidence="1" id="KW-0812">Transmembrane</keyword>
<dbReference type="InterPro" id="IPR010987">
    <property type="entry name" value="Glutathione-S-Trfase_C-like"/>
</dbReference>
<dbReference type="InterPro" id="IPR036282">
    <property type="entry name" value="Glutathione-S-Trfase_C_sf"/>
</dbReference>
<dbReference type="PANTHER" id="PTHR45374">
    <property type="entry name" value="GLUTATHIONE S-TRANSFERASE TCHQD"/>
    <property type="match status" value="1"/>
</dbReference>
<evidence type="ECO:0000259" key="3">
    <source>
        <dbReference type="PROSITE" id="PS50405"/>
    </source>
</evidence>
<keyword evidence="1" id="KW-1133">Transmembrane helix</keyword>
<accession>A0A163KMN8</accession>
<dbReference type="OrthoDB" id="412788at2759"/>
<gene>
    <name evidence="4" type="primary">ABSGL_14989.1 scaffold 15162</name>
</gene>
<evidence type="ECO:0000313" key="4">
    <source>
        <dbReference type="EMBL" id="SAM09313.1"/>
    </source>
</evidence>
<dbReference type="CDD" id="cd00570">
    <property type="entry name" value="GST_N_family"/>
    <property type="match status" value="1"/>
</dbReference>
<dbReference type="InterPro" id="IPR004045">
    <property type="entry name" value="Glutathione_S-Trfase_N"/>
</dbReference>
<evidence type="ECO:0000259" key="2">
    <source>
        <dbReference type="PROSITE" id="PS50404"/>
    </source>
</evidence>
<sequence length="241" mass="27346">MTNTNLLYVLPFSLYSNVGVLLLWEKGVQTKYRLQPVDLESGEHNQPDFIRLNPLGKVPVLIHEDLPPIPDSLAIAQFLDHDETLKTHDPAVLALVEQFRQISIKGVKLGEAPPESDEKARHELAKVRDQLVAYQAQYPDLGYDRRLEAYDARTRWLSEPSVYKGMKQTWDDLLDQCERRLGEGAAFLVGDQHSLADIYATAFLFSASSQLKDPLFANRPALHAYYQAQWTRPAVIGAFTR</sequence>
<feature type="transmembrane region" description="Helical" evidence="1">
    <location>
        <begin position="6"/>
        <end position="24"/>
    </location>
</feature>
<feature type="domain" description="GST N-terminal" evidence="2">
    <location>
        <begin position="3"/>
        <end position="87"/>
    </location>
</feature>